<organism evidence="2 3">
    <name type="scientific">Mariniphaga sediminis</name>
    <dbReference type="NCBI Taxonomy" id="1628158"/>
    <lineage>
        <taxon>Bacteria</taxon>
        <taxon>Pseudomonadati</taxon>
        <taxon>Bacteroidota</taxon>
        <taxon>Bacteroidia</taxon>
        <taxon>Marinilabiliales</taxon>
        <taxon>Prolixibacteraceae</taxon>
        <taxon>Mariniphaga</taxon>
    </lineage>
</organism>
<dbReference type="OrthoDB" id="9798632at2"/>
<feature type="domain" description="NAD(P)-binding" evidence="1">
    <location>
        <begin position="9"/>
        <end position="156"/>
    </location>
</feature>
<dbReference type="RefSeq" id="WP_119348641.1">
    <property type="nucleotide sequence ID" value="NZ_QWET01000002.1"/>
</dbReference>
<dbReference type="EMBL" id="QWET01000002">
    <property type="protein sequence ID" value="RIH66770.1"/>
    <property type="molecule type" value="Genomic_DNA"/>
</dbReference>
<dbReference type="CDD" id="cd05250">
    <property type="entry name" value="CC3_like_SDR_a"/>
    <property type="match status" value="1"/>
</dbReference>
<name>A0A399D9G4_9BACT</name>
<dbReference type="PANTHER" id="PTHR14097:SF7">
    <property type="entry name" value="OXIDOREDUCTASE HTATIP2"/>
    <property type="match status" value="1"/>
</dbReference>
<comment type="caution">
    <text evidence="2">The sequence shown here is derived from an EMBL/GenBank/DDBJ whole genome shotgun (WGS) entry which is preliminary data.</text>
</comment>
<evidence type="ECO:0000259" key="1">
    <source>
        <dbReference type="Pfam" id="PF13460"/>
    </source>
</evidence>
<reference evidence="2 3" key="1">
    <citation type="journal article" date="2015" name="Int. J. Syst. Evol. Microbiol.">
        <title>Mariniphaga sediminis sp. nov., isolated from coastal sediment.</title>
        <authorList>
            <person name="Wang F.Q."/>
            <person name="Shen Q.Y."/>
            <person name="Chen G.J."/>
            <person name="Du Z.J."/>
        </authorList>
    </citation>
    <scope>NUCLEOTIDE SEQUENCE [LARGE SCALE GENOMIC DNA]</scope>
    <source>
        <strain evidence="2 3">SY21</strain>
    </source>
</reference>
<dbReference type="InterPro" id="IPR036291">
    <property type="entry name" value="NAD(P)-bd_dom_sf"/>
</dbReference>
<dbReference type="Pfam" id="PF13460">
    <property type="entry name" value="NAD_binding_10"/>
    <property type="match status" value="1"/>
</dbReference>
<protein>
    <submittedName>
        <fullName evidence="2">Oxidoreductase</fullName>
    </submittedName>
</protein>
<sequence>MKQTANVIGATGLVGKQLVHLLLQNDQFEKVRIFVRRNTEMQHPKLTQEVVDFSNEKTWGEKLTGDILFSALGTTLKQAGSKEKEYEVDFTYNLNFARKAKENGIENYVLVSSVGANPRSRIFYTRMKGELDKAVANLNFKKLAILRPSSLTGERREKRWMENISIPVARLVTRFVFKKYRPIEDRTVAQAMINAAINSHTEKTIWEADEIFKLANTIPFN</sequence>
<evidence type="ECO:0000313" key="3">
    <source>
        <dbReference type="Proteomes" id="UP000266441"/>
    </source>
</evidence>
<keyword evidence="3" id="KW-1185">Reference proteome</keyword>
<gene>
    <name evidence="2" type="ORF">D1164_04030</name>
</gene>
<evidence type="ECO:0000313" key="2">
    <source>
        <dbReference type="EMBL" id="RIH66770.1"/>
    </source>
</evidence>
<proteinExistence type="predicted"/>
<dbReference type="SUPFAM" id="SSF51735">
    <property type="entry name" value="NAD(P)-binding Rossmann-fold domains"/>
    <property type="match status" value="1"/>
</dbReference>
<dbReference type="AlphaFoldDB" id="A0A399D9G4"/>
<dbReference type="InterPro" id="IPR016040">
    <property type="entry name" value="NAD(P)-bd_dom"/>
</dbReference>
<dbReference type="Gene3D" id="3.40.50.720">
    <property type="entry name" value="NAD(P)-binding Rossmann-like Domain"/>
    <property type="match status" value="1"/>
</dbReference>
<dbReference type="Proteomes" id="UP000266441">
    <property type="component" value="Unassembled WGS sequence"/>
</dbReference>
<dbReference type="PANTHER" id="PTHR14097">
    <property type="entry name" value="OXIDOREDUCTASE HTATIP2"/>
    <property type="match status" value="1"/>
</dbReference>
<accession>A0A399D9G4</accession>